<feature type="region of interest" description="Disordered" evidence="3">
    <location>
        <begin position="98"/>
        <end position="142"/>
    </location>
</feature>
<accession>A0A1B6J632</accession>
<comment type="caution">
    <text evidence="2">Lacks conserved residue(s) required for the propagation of feature annotation.</text>
</comment>
<feature type="compositionally biased region" description="Low complexity" evidence="3">
    <location>
        <begin position="513"/>
        <end position="527"/>
    </location>
</feature>
<protein>
    <submittedName>
        <fullName evidence="4">Uncharacterized protein</fullName>
    </submittedName>
</protein>
<gene>
    <name evidence="4" type="ORF">g.3097</name>
</gene>
<feature type="compositionally biased region" description="Polar residues" evidence="3">
    <location>
        <begin position="489"/>
        <end position="502"/>
    </location>
</feature>
<dbReference type="SUPFAM" id="SSF57424">
    <property type="entry name" value="LDL receptor-like module"/>
    <property type="match status" value="1"/>
</dbReference>
<sequence>GLQCSSERHCVPLARLCDIRIDCLNAEDETSCKDQYLGKPHFAPHTFNSSENHEYVDEENNENTSSRGEEGSNVFEETTDVTEFTSMRNLIEHNNEQETQFKSENFKNLDEHPGTNSKSYDNERTDSTTELAPHFTDDTTYNDRFTTDDPLVSTIITTSSQIVEEITTTNSFSDGIKIISDVNNQSKINVPNEGDGIVTTDSLMSTTISYSQDAQEMTNVDSFKDEIHIIHEYIPDHHIVENVSDTPHEVHNVNIPTYLVNILFKDGINSSSNASSHSKQIEETVVDNKSTTEQGISHDYHSKGKTDNDSEHNGLEKDDPTEVPFMDKGKGISGEGTKLVNSSEEYHRENQSKNLETSDKQNNIKIITLDGNTTHKSINFIENVTVVEPSYTKAKNYSVYFLDHITNQNGNANSKIINENEASTVSQINSTNVNAEIERVTESTKITTQRGQNFHKNPFIIDDVSKTEKQFYKNFCKHFMNSKEDSSEQTEQNNKTNVSPSSDKNEESTGQKVTTELSISTESSTVINPTHGKRRNNTSE</sequence>
<organism evidence="4">
    <name type="scientific">Homalodisca liturata</name>
    <dbReference type="NCBI Taxonomy" id="320908"/>
    <lineage>
        <taxon>Eukaryota</taxon>
        <taxon>Metazoa</taxon>
        <taxon>Ecdysozoa</taxon>
        <taxon>Arthropoda</taxon>
        <taxon>Hexapoda</taxon>
        <taxon>Insecta</taxon>
        <taxon>Pterygota</taxon>
        <taxon>Neoptera</taxon>
        <taxon>Paraneoptera</taxon>
        <taxon>Hemiptera</taxon>
        <taxon>Auchenorrhyncha</taxon>
        <taxon>Membracoidea</taxon>
        <taxon>Cicadellidae</taxon>
        <taxon>Cicadellinae</taxon>
        <taxon>Proconiini</taxon>
        <taxon>Homalodisca</taxon>
    </lineage>
</organism>
<evidence type="ECO:0000313" key="4">
    <source>
        <dbReference type="EMBL" id="JAS94638.1"/>
    </source>
</evidence>
<feature type="region of interest" description="Disordered" evidence="3">
    <location>
        <begin position="43"/>
        <end position="75"/>
    </location>
</feature>
<dbReference type="InterPro" id="IPR002172">
    <property type="entry name" value="LDrepeatLR_classA_rpt"/>
</dbReference>
<feature type="non-terminal residue" evidence="4">
    <location>
        <position position="1"/>
    </location>
</feature>
<keyword evidence="1 2" id="KW-1015">Disulfide bond</keyword>
<dbReference type="CDD" id="cd00112">
    <property type="entry name" value="LDLa"/>
    <property type="match status" value="1"/>
</dbReference>
<evidence type="ECO:0000256" key="3">
    <source>
        <dbReference type="SAM" id="MobiDB-lite"/>
    </source>
</evidence>
<feature type="disulfide bond" evidence="2">
    <location>
        <begin position="17"/>
        <end position="32"/>
    </location>
</feature>
<feature type="region of interest" description="Disordered" evidence="3">
    <location>
        <begin position="483"/>
        <end position="540"/>
    </location>
</feature>
<dbReference type="Gene3D" id="4.10.400.10">
    <property type="entry name" value="Low-density Lipoprotein Receptor"/>
    <property type="match status" value="1"/>
</dbReference>
<evidence type="ECO:0000256" key="2">
    <source>
        <dbReference type="PROSITE-ProRule" id="PRU00124"/>
    </source>
</evidence>
<feature type="compositionally biased region" description="Basic and acidic residues" evidence="3">
    <location>
        <begin position="344"/>
        <end position="356"/>
    </location>
</feature>
<dbReference type="AlphaFoldDB" id="A0A1B6J632"/>
<proteinExistence type="predicted"/>
<reference evidence="4" key="1">
    <citation type="submission" date="2015-11" db="EMBL/GenBank/DDBJ databases">
        <title>De novo transcriptome assembly of four potential Pierce s Disease insect vectors from Arizona vineyards.</title>
        <authorList>
            <person name="Tassone E.E."/>
        </authorList>
    </citation>
    <scope>NUCLEOTIDE SEQUENCE</scope>
</reference>
<feature type="non-terminal residue" evidence="4">
    <location>
        <position position="540"/>
    </location>
</feature>
<dbReference type="InterPro" id="IPR036055">
    <property type="entry name" value="LDL_receptor-like_sf"/>
</dbReference>
<feature type="compositionally biased region" description="Basic residues" evidence="3">
    <location>
        <begin position="531"/>
        <end position="540"/>
    </location>
</feature>
<feature type="compositionally biased region" description="Basic and acidic residues" evidence="3">
    <location>
        <begin position="296"/>
        <end position="330"/>
    </location>
</feature>
<dbReference type="PROSITE" id="PS50068">
    <property type="entry name" value="LDLRA_2"/>
    <property type="match status" value="1"/>
</dbReference>
<name>A0A1B6J632_9HEMI</name>
<evidence type="ECO:0000256" key="1">
    <source>
        <dbReference type="ARBA" id="ARBA00023157"/>
    </source>
</evidence>
<dbReference type="EMBL" id="GECU01013068">
    <property type="protein sequence ID" value="JAS94638.1"/>
    <property type="molecule type" value="Transcribed_RNA"/>
</dbReference>
<feature type="compositionally biased region" description="Basic and acidic residues" evidence="3">
    <location>
        <begin position="98"/>
        <end position="113"/>
    </location>
</feature>
<feature type="region of interest" description="Disordered" evidence="3">
    <location>
        <begin position="271"/>
        <end position="356"/>
    </location>
</feature>